<dbReference type="Proteomes" id="UP000316759">
    <property type="component" value="Unassembled WGS sequence"/>
</dbReference>
<gene>
    <name evidence="2" type="ORF">FGIG_05907</name>
</gene>
<reference evidence="2 3" key="1">
    <citation type="submission" date="2019-04" db="EMBL/GenBank/DDBJ databases">
        <title>Annotation for the trematode Fasciola gigantica.</title>
        <authorList>
            <person name="Choi Y.-J."/>
        </authorList>
    </citation>
    <scope>NUCLEOTIDE SEQUENCE [LARGE SCALE GENOMIC DNA]</scope>
    <source>
        <strain evidence="2">Uganda_cow_1</strain>
    </source>
</reference>
<dbReference type="AlphaFoldDB" id="A0A504Z3J7"/>
<keyword evidence="3" id="KW-1185">Reference proteome</keyword>
<evidence type="ECO:0000313" key="3">
    <source>
        <dbReference type="Proteomes" id="UP000316759"/>
    </source>
</evidence>
<organism evidence="2 3">
    <name type="scientific">Fasciola gigantica</name>
    <name type="common">Giant liver fluke</name>
    <dbReference type="NCBI Taxonomy" id="46835"/>
    <lineage>
        <taxon>Eukaryota</taxon>
        <taxon>Metazoa</taxon>
        <taxon>Spiralia</taxon>
        <taxon>Lophotrochozoa</taxon>
        <taxon>Platyhelminthes</taxon>
        <taxon>Trematoda</taxon>
        <taxon>Digenea</taxon>
        <taxon>Plagiorchiida</taxon>
        <taxon>Echinostomata</taxon>
        <taxon>Echinostomatoidea</taxon>
        <taxon>Fasciolidae</taxon>
        <taxon>Fasciola</taxon>
    </lineage>
</organism>
<proteinExistence type="predicted"/>
<evidence type="ECO:0000313" key="2">
    <source>
        <dbReference type="EMBL" id="TPP67001.1"/>
    </source>
</evidence>
<evidence type="ECO:0000256" key="1">
    <source>
        <dbReference type="SAM" id="MobiDB-lite"/>
    </source>
</evidence>
<accession>A0A504Z3J7</accession>
<protein>
    <submittedName>
        <fullName evidence="2">Uncharacterized protein</fullName>
    </submittedName>
</protein>
<dbReference type="EMBL" id="SUNJ01001182">
    <property type="protein sequence ID" value="TPP67001.1"/>
    <property type="molecule type" value="Genomic_DNA"/>
</dbReference>
<feature type="region of interest" description="Disordered" evidence="1">
    <location>
        <begin position="1"/>
        <end position="20"/>
    </location>
</feature>
<name>A0A504Z3J7_FASGI</name>
<sequence>MTEVTSVNYDLHASDTSRGRLPTCRSLGRLQPTQEQLQAQQQYCAENNPCTSFERNVHRPASYSRPMGTKVPSVHPGLDASCVPQANMPNYSNPTQEAVDHRRSFAPCHANNVTESGGPRSVHIPIKWWQRAT</sequence>
<comment type="caution">
    <text evidence="2">The sequence shown here is derived from an EMBL/GenBank/DDBJ whole genome shotgun (WGS) entry which is preliminary data.</text>
</comment>